<evidence type="ECO:0000256" key="6">
    <source>
        <dbReference type="ARBA" id="ARBA00038095"/>
    </source>
</evidence>
<evidence type="ECO:0000256" key="9">
    <source>
        <dbReference type="ARBA" id="ARBA00045724"/>
    </source>
</evidence>
<comment type="similarity">
    <text evidence="6">Belongs to the acetyltransferase family. OlsB subfamily.</text>
</comment>
<sequence length="254" mass="28612">MLSLRKGRYAARMAETTDDLLRAQELRYLTFIVSTGAQQDGSRADGRDADDFDALCTHVLVEEVKTGTLVCCFRLLPLMNGTEIGRSYSAQYYNLSALADFDGPMVEMGRFCIHPDWRDPDILRVAWGAMTRFVDETGVEMLFGCSSFHGTEAETYHDAFALLKDGHLAPKRWLPRVKAPDVFRFARALRRFRPDAKRAMQAMPPLLRTYLLMGGWVSDHAVVDRDLNTLHVFTGLEIRAIPPARARLLRGVAG</sequence>
<organism evidence="11 12">
    <name type="scientific">Cereibacter sphaeroides</name>
    <name type="common">Rhodobacter sphaeroides</name>
    <dbReference type="NCBI Taxonomy" id="1063"/>
    <lineage>
        <taxon>Bacteria</taxon>
        <taxon>Pseudomonadati</taxon>
        <taxon>Pseudomonadota</taxon>
        <taxon>Alphaproteobacteria</taxon>
        <taxon>Rhodobacterales</taxon>
        <taxon>Paracoccaceae</taxon>
        <taxon>Cereibacter</taxon>
    </lineage>
</organism>
<dbReference type="PANTHER" id="PTHR37323:SF1">
    <property type="entry name" value="L-ORNITHINE N(ALPHA)-ACYLTRANSFERASE"/>
    <property type="match status" value="1"/>
</dbReference>
<dbReference type="Gene3D" id="3.40.630.30">
    <property type="match status" value="1"/>
</dbReference>
<evidence type="ECO:0000256" key="3">
    <source>
        <dbReference type="ARBA" id="ARBA00022679"/>
    </source>
</evidence>
<dbReference type="EC" id="2.3.2.30" evidence="7"/>
<proteinExistence type="inferred from homology"/>
<keyword evidence="5 11" id="KW-0012">Acyltransferase</keyword>
<dbReference type="GO" id="GO:0006629">
    <property type="term" value="P:lipid metabolic process"/>
    <property type="evidence" value="ECO:0007669"/>
    <property type="project" value="UniProtKB-KW"/>
</dbReference>
<evidence type="ECO:0000256" key="5">
    <source>
        <dbReference type="ARBA" id="ARBA00023315"/>
    </source>
</evidence>
<evidence type="ECO:0000256" key="7">
    <source>
        <dbReference type="ARBA" id="ARBA00039058"/>
    </source>
</evidence>
<evidence type="ECO:0000256" key="8">
    <source>
        <dbReference type="ARBA" id="ARBA00039866"/>
    </source>
</evidence>
<dbReference type="SUPFAM" id="SSF55729">
    <property type="entry name" value="Acyl-CoA N-acyltransferases (Nat)"/>
    <property type="match status" value="1"/>
</dbReference>
<evidence type="ECO:0000313" key="12">
    <source>
        <dbReference type="Proteomes" id="UP000248975"/>
    </source>
</evidence>
<comment type="catalytic activity">
    <reaction evidence="10">
        <text>a (3R)-hydroxyacyl-[ACP] + L-ornithine = a lyso-ornithine lipid + holo-[ACP] + H(+)</text>
        <dbReference type="Rhea" id="RHEA:20633"/>
        <dbReference type="Rhea" id="RHEA-COMP:9685"/>
        <dbReference type="Rhea" id="RHEA-COMP:9945"/>
        <dbReference type="ChEBI" id="CHEBI:15378"/>
        <dbReference type="ChEBI" id="CHEBI:46911"/>
        <dbReference type="ChEBI" id="CHEBI:64479"/>
        <dbReference type="ChEBI" id="CHEBI:78827"/>
        <dbReference type="ChEBI" id="CHEBI:138482"/>
        <dbReference type="EC" id="2.3.2.30"/>
    </reaction>
    <physiologicalReaction direction="left-to-right" evidence="10">
        <dbReference type="Rhea" id="RHEA:20634"/>
    </physiologicalReaction>
</comment>
<evidence type="ECO:0000256" key="1">
    <source>
        <dbReference type="ARBA" id="ARBA00005189"/>
    </source>
</evidence>
<evidence type="ECO:0000256" key="10">
    <source>
        <dbReference type="ARBA" id="ARBA00047785"/>
    </source>
</evidence>
<accession>A0A2W5UNQ6</accession>
<dbReference type="Proteomes" id="UP000248975">
    <property type="component" value="Unassembled WGS sequence"/>
</dbReference>
<keyword evidence="3 11" id="KW-0808">Transferase</keyword>
<evidence type="ECO:0000256" key="2">
    <source>
        <dbReference type="ARBA" id="ARBA00022516"/>
    </source>
</evidence>
<comment type="caution">
    <text evidence="11">The sequence shown here is derived from an EMBL/GenBank/DDBJ whole genome shotgun (WGS) entry which is preliminary data.</text>
</comment>
<dbReference type="InterPro" id="IPR052351">
    <property type="entry name" value="Ornithine_N-alpha-AT"/>
</dbReference>
<gene>
    <name evidence="11" type="ORF">DI533_01950</name>
</gene>
<dbReference type="GO" id="GO:0043810">
    <property type="term" value="F:ornithine-acyl [acyl carrier protein] N-acyltransferase activity"/>
    <property type="evidence" value="ECO:0007669"/>
    <property type="project" value="UniProtKB-EC"/>
</dbReference>
<evidence type="ECO:0000256" key="4">
    <source>
        <dbReference type="ARBA" id="ARBA00023098"/>
    </source>
</evidence>
<protein>
    <recommendedName>
        <fullName evidence="8">L-ornithine N(alpha)-acyltransferase</fullName>
        <ecNumber evidence="7">2.3.2.30</ecNumber>
    </recommendedName>
</protein>
<dbReference type="AlphaFoldDB" id="A0A2W5UNQ6"/>
<dbReference type="PANTHER" id="PTHR37323">
    <property type="entry name" value="GCN5-RELATED N-ACETYLTRANSFERASE"/>
    <property type="match status" value="1"/>
</dbReference>
<dbReference type="InterPro" id="IPR016181">
    <property type="entry name" value="Acyl_CoA_acyltransferase"/>
</dbReference>
<comment type="pathway">
    <text evidence="1">Lipid metabolism.</text>
</comment>
<reference evidence="11 12" key="1">
    <citation type="submission" date="2017-08" db="EMBL/GenBank/DDBJ databases">
        <title>Infants hospitalized years apart are colonized by the same room-sourced microbial strains.</title>
        <authorList>
            <person name="Brooks B."/>
            <person name="Olm M.R."/>
            <person name="Firek B.A."/>
            <person name="Baker R."/>
            <person name="Thomas B.C."/>
            <person name="Morowitz M.J."/>
            <person name="Banfield J.F."/>
        </authorList>
    </citation>
    <scope>NUCLEOTIDE SEQUENCE [LARGE SCALE GENOMIC DNA]</scope>
    <source>
        <strain evidence="11">S2_003_000_R2_11</strain>
    </source>
</reference>
<name>A0A2W5UNQ6_CERSP</name>
<dbReference type="EMBL" id="QFQS01000001">
    <property type="protein sequence ID" value="PZQ99460.1"/>
    <property type="molecule type" value="Genomic_DNA"/>
</dbReference>
<keyword evidence="4" id="KW-0443">Lipid metabolism</keyword>
<evidence type="ECO:0000313" key="11">
    <source>
        <dbReference type="EMBL" id="PZQ99460.1"/>
    </source>
</evidence>
<dbReference type="Pfam" id="PF13444">
    <property type="entry name" value="Acetyltransf_5"/>
    <property type="match status" value="1"/>
</dbReference>
<keyword evidence="2" id="KW-0444">Lipid biosynthesis</keyword>
<comment type="function">
    <text evidence="9">Catalyzes the first step in the biosynthesis of ornithine lipids, which are phosphorus-free membrane lipids. Catalyzes the 3-hydroxyacyl-acyl carrier protein-dependent acylation of ornithine to form lyso-ornithine lipid (LOL).</text>
</comment>